<evidence type="ECO:0000313" key="2">
    <source>
        <dbReference type="Proteomes" id="UP000283634"/>
    </source>
</evidence>
<reference evidence="1 2" key="1">
    <citation type="journal article" date="2018" name="BMC Genomics">
        <title>Genomic comparison of Trypanosoma conorhini and Trypanosoma rangeli to Trypanosoma cruzi strains of high and low virulence.</title>
        <authorList>
            <person name="Bradwell K.R."/>
            <person name="Koparde V.N."/>
            <person name="Matveyev A.V."/>
            <person name="Serrano M.G."/>
            <person name="Alves J.M."/>
            <person name="Parikh H."/>
            <person name="Huang B."/>
            <person name="Lee V."/>
            <person name="Espinosa-Alvarez O."/>
            <person name="Ortiz P.A."/>
            <person name="Costa-Martins A.G."/>
            <person name="Teixeira M.M."/>
            <person name="Buck G.A."/>
        </authorList>
    </citation>
    <scope>NUCLEOTIDE SEQUENCE [LARGE SCALE GENOMIC DNA]</scope>
    <source>
        <strain evidence="1 2">AM80</strain>
    </source>
</reference>
<comment type="caution">
    <text evidence="1">The sequence shown here is derived from an EMBL/GenBank/DDBJ whole genome shotgun (WGS) entry which is preliminary data.</text>
</comment>
<dbReference type="Proteomes" id="UP000283634">
    <property type="component" value="Unassembled WGS sequence"/>
</dbReference>
<protein>
    <submittedName>
        <fullName evidence="1">Uncharacterized protein</fullName>
    </submittedName>
</protein>
<keyword evidence="2" id="KW-1185">Reference proteome</keyword>
<dbReference type="OMA" id="TECEMSV"/>
<proteinExistence type="predicted"/>
<evidence type="ECO:0000313" key="1">
    <source>
        <dbReference type="EMBL" id="RNE98519.1"/>
    </source>
</evidence>
<gene>
    <name evidence="1" type="ORF">TraAM80_08716</name>
</gene>
<name>A0A3R7M348_TRYRA</name>
<dbReference type="EMBL" id="MKGL01000456">
    <property type="protein sequence ID" value="RNE98519.1"/>
    <property type="molecule type" value="Genomic_DNA"/>
</dbReference>
<dbReference type="GeneID" id="40332649"/>
<accession>A0A3R7M348</accession>
<dbReference type="VEuPathDB" id="TriTrypDB:TRSC58_04747"/>
<organism evidence="1 2">
    <name type="scientific">Trypanosoma rangeli</name>
    <dbReference type="NCBI Taxonomy" id="5698"/>
    <lineage>
        <taxon>Eukaryota</taxon>
        <taxon>Discoba</taxon>
        <taxon>Euglenozoa</taxon>
        <taxon>Kinetoplastea</taxon>
        <taxon>Metakinetoplastina</taxon>
        <taxon>Trypanosomatida</taxon>
        <taxon>Trypanosomatidae</taxon>
        <taxon>Trypanosoma</taxon>
        <taxon>Herpetosoma</taxon>
    </lineage>
</organism>
<dbReference type="RefSeq" id="XP_029234683.1">
    <property type="nucleotide sequence ID" value="XM_029385451.1"/>
</dbReference>
<dbReference type="OrthoDB" id="251991at2759"/>
<dbReference type="AlphaFoldDB" id="A0A3R7M348"/>
<sequence length="629" mass="69509">MTEGRPFTLRCWDVCLHYELSCAEVWAEACRNTFTMSDWLWSAAVPSIMDATAAMALRHVTCDYIAATREEIAESLRTFKHEQVDTNGDAGAERLSLQNFLLLLEPLTLVANAVPVLEEFFNDVLQRDKLCARCVMESMDARAGLETQEQAAREDAVSSFRRWQHTQMLQDRLRQQRMHLSTLHALDDGNVADRVKISLMRRAVSVEEERRQQHIAAEASEMERIVRITDTLETLHDQLHVAEEYEALALAPLLKEQLDLITDAASEPSRRAHWESRLGVMERQLGILGRFAVGLSLVSGGRCKHDAILQQMQDTSSGFAANNTPAAALPATGDLAWLAGDDALDPAGSYYASTATAATESGASVPDAASSLSVLLRQCLCDTSSYKATNGVSTQGGWEVPSAEDRGEMEGVLRQVFDSLTHLNYLAVPFLQEFAATLDGVVLFPSFELFVTECEMSVIGSSKLVFFSHCSHRLDASIVTYLKSLVRSEGSWMAEYGMCFDDFLAFLVDQAAVEYVRHAYLFSPKTLLTRILLEIVVPKWLNRLSGGKATSCTAVVAASAVVPTDAGRVDSVNRVVDFEDGNKDDLCLLLDTAVTWLGIAGRSLQDFARAYRTHVMDYAFAMKPKPNFG</sequence>